<sequence length="168" mass="18053">MPQSIVVMGVSGAGKSSVGQALATRLGASFVDGDTLHPEANIRKMASGVPLTDDDRWPWLHLVGTKLSASTEKPTIVACSALKRSYRDAIRTAAPATTFILLKADRPALQDRLTQRPGHFMPASLLTSQLETLEELQTDESGLMVESTGGIDPTVERIRRLLEQSAAD</sequence>
<protein>
    <recommendedName>
        <fullName evidence="3 10">Gluconokinase</fullName>
        <ecNumber evidence="3 10">2.7.1.12</ecNumber>
    </recommendedName>
</protein>
<comment type="catalytic activity">
    <reaction evidence="9 10">
        <text>D-gluconate + ATP = 6-phospho-D-gluconate + ADP + H(+)</text>
        <dbReference type="Rhea" id="RHEA:19433"/>
        <dbReference type="ChEBI" id="CHEBI:15378"/>
        <dbReference type="ChEBI" id="CHEBI:18391"/>
        <dbReference type="ChEBI" id="CHEBI:30616"/>
        <dbReference type="ChEBI" id="CHEBI:58759"/>
        <dbReference type="ChEBI" id="CHEBI:456216"/>
        <dbReference type="EC" id="2.7.1.12"/>
    </reaction>
</comment>
<organism evidence="11 12">
    <name type="scientific">Pseudarthrobacter niigatensis</name>
    <dbReference type="NCBI Taxonomy" id="369935"/>
    <lineage>
        <taxon>Bacteria</taxon>
        <taxon>Bacillati</taxon>
        <taxon>Actinomycetota</taxon>
        <taxon>Actinomycetes</taxon>
        <taxon>Micrococcales</taxon>
        <taxon>Micrococcaceae</taxon>
        <taxon>Pseudarthrobacter</taxon>
    </lineage>
</organism>
<dbReference type="RefSeq" id="WP_307357853.1">
    <property type="nucleotide sequence ID" value="NZ_JAUSTB010000003.1"/>
</dbReference>
<evidence type="ECO:0000256" key="10">
    <source>
        <dbReference type="RuleBase" id="RU363066"/>
    </source>
</evidence>
<proteinExistence type="inferred from homology"/>
<gene>
    <name evidence="11" type="ORF">J2T23_001109</name>
</gene>
<reference evidence="11 12" key="1">
    <citation type="submission" date="2023-07" db="EMBL/GenBank/DDBJ databases">
        <title>Sorghum-associated microbial communities from plants grown in Nebraska, USA.</title>
        <authorList>
            <person name="Schachtman D."/>
        </authorList>
    </citation>
    <scope>NUCLEOTIDE SEQUENCE [LARGE SCALE GENOMIC DNA]</scope>
    <source>
        <strain evidence="11 12">DS1001</strain>
    </source>
</reference>
<dbReference type="NCBIfam" id="TIGR01313">
    <property type="entry name" value="therm_gnt_kin"/>
    <property type="match status" value="1"/>
</dbReference>
<dbReference type="CDD" id="cd02021">
    <property type="entry name" value="GntK"/>
    <property type="match status" value="1"/>
</dbReference>
<keyword evidence="4 10" id="KW-0808">Transferase</keyword>
<dbReference type="FunFam" id="3.40.50.300:FF:000522">
    <property type="entry name" value="Gluconokinase"/>
    <property type="match status" value="1"/>
</dbReference>
<evidence type="ECO:0000256" key="8">
    <source>
        <dbReference type="ARBA" id="ARBA00023064"/>
    </source>
</evidence>
<keyword evidence="6 10" id="KW-0418">Kinase</keyword>
<dbReference type="EC" id="2.7.1.12" evidence="3 10"/>
<evidence type="ECO:0000256" key="6">
    <source>
        <dbReference type="ARBA" id="ARBA00022777"/>
    </source>
</evidence>
<dbReference type="Gene3D" id="3.40.50.300">
    <property type="entry name" value="P-loop containing nucleotide triphosphate hydrolases"/>
    <property type="match status" value="1"/>
</dbReference>
<evidence type="ECO:0000256" key="4">
    <source>
        <dbReference type="ARBA" id="ARBA00022679"/>
    </source>
</evidence>
<dbReference type="PANTHER" id="PTHR43442:SF3">
    <property type="entry name" value="GLUCONOKINASE-RELATED"/>
    <property type="match status" value="1"/>
</dbReference>
<dbReference type="InterPro" id="IPR006001">
    <property type="entry name" value="Therm_gnt_kin"/>
</dbReference>
<keyword evidence="8" id="KW-0311">Gluconate utilization</keyword>
<keyword evidence="5 10" id="KW-0547">Nucleotide-binding</keyword>
<dbReference type="PANTHER" id="PTHR43442">
    <property type="entry name" value="GLUCONOKINASE-RELATED"/>
    <property type="match status" value="1"/>
</dbReference>
<evidence type="ECO:0000256" key="1">
    <source>
        <dbReference type="ARBA" id="ARBA00004761"/>
    </source>
</evidence>
<evidence type="ECO:0000256" key="9">
    <source>
        <dbReference type="ARBA" id="ARBA00048090"/>
    </source>
</evidence>
<dbReference type="GO" id="GO:0046316">
    <property type="term" value="F:gluconokinase activity"/>
    <property type="evidence" value="ECO:0007669"/>
    <property type="project" value="UniProtKB-EC"/>
</dbReference>
<keyword evidence="7 10" id="KW-0067">ATP-binding</keyword>
<evidence type="ECO:0000256" key="7">
    <source>
        <dbReference type="ARBA" id="ARBA00022840"/>
    </source>
</evidence>
<dbReference type="SUPFAM" id="SSF52540">
    <property type="entry name" value="P-loop containing nucleoside triphosphate hydrolases"/>
    <property type="match status" value="1"/>
</dbReference>
<keyword evidence="12" id="KW-1185">Reference proteome</keyword>
<evidence type="ECO:0000256" key="3">
    <source>
        <dbReference type="ARBA" id="ARBA00012054"/>
    </source>
</evidence>
<evidence type="ECO:0000313" key="12">
    <source>
        <dbReference type="Proteomes" id="UP001239267"/>
    </source>
</evidence>
<accession>A0AAJ1SSS7</accession>
<dbReference type="InterPro" id="IPR027417">
    <property type="entry name" value="P-loop_NTPase"/>
</dbReference>
<dbReference type="AlphaFoldDB" id="A0AAJ1SSS7"/>
<name>A0AAJ1SSS7_9MICC</name>
<dbReference type="EMBL" id="JAUSTB010000003">
    <property type="protein sequence ID" value="MDQ0145219.1"/>
    <property type="molecule type" value="Genomic_DNA"/>
</dbReference>
<comment type="caution">
    <text evidence="11">The sequence shown here is derived from an EMBL/GenBank/DDBJ whole genome shotgun (WGS) entry which is preliminary data.</text>
</comment>
<dbReference type="GO" id="GO:0019521">
    <property type="term" value="P:D-gluconate metabolic process"/>
    <property type="evidence" value="ECO:0007669"/>
    <property type="project" value="UniProtKB-KW"/>
</dbReference>
<dbReference type="Pfam" id="PF13671">
    <property type="entry name" value="AAA_33"/>
    <property type="match status" value="1"/>
</dbReference>
<evidence type="ECO:0000256" key="2">
    <source>
        <dbReference type="ARBA" id="ARBA00008420"/>
    </source>
</evidence>
<evidence type="ECO:0000313" key="11">
    <source>
        <dbReference type="EMBL" id="MDQ0145219.1"/>
    </source>
</evidence>
<comment type="similarity">
    <text evidence="2 10">Belongs to the gluconokinase GntK/GntV family.</text>
</comment>
<dbReference type="Proteomes" id="UP001239267">
    <property type="component" value="Unassembled WGS sequence"/>
</dbReference>
<dbReference type="GO" id="GO:0005524">
    <property type="term" value="F:ATP binding"/>
    <property type="evidence" value="ECO:0007669"/>
    <property type="project" value="UniProtKB-KW"/>
</dbReference>
<comment type="pathway">
    <text evidence="1">Carbohydrate acid metabolism.</text>
</comment>
<dbReference type="GO" id="GO:0005737">
    <property type="term" value="C:cytoplasm"/>
    <property type="evidence" value="ECO:0007669"/>
    <property type="project" value="TreeGrafter"/>
</dbReference>
<evidence type="ECO:0000256" key="5">
    <source>
        <dbReference type="ARBA" id="ARBA00022741"/>
    </source>
</evidence>